<gene>
    <name evidence="1" type="ORF">M8445_11455</name>
</gene>
<dbReference type="Proteomes" id="UP001217044">
    <property type="component" value="Chromosome"/>
</dbReference>
<evidence type="ECO:0000313" key="1">
    <source>
        <dbReference type="EMBL" id="WDA57964.1"/>
    </source>
</evidence>
<accession>A0ABY7UYG9</accession>
<evidence type="ECO:0000313" key="2">
    <source>
        <dbReference type="Proteomes" id="UP001217044"/>
    </source>
</evidence>
<keyword evidence="2" id="KW-1185">Reference proteome</keyword>
<evidence type="ECO:0008006" key="3">
    <source>
        <dbReference type="Google" id="ProtNLM"/>
    </source>
</evidence>
<reference evidence="1 2" key="1">
    <citation type="submission" date="2022-12" db="EMBL/GenBank/DDBJ databases">
        <title>Genome Sequence of Deinococcus aquaticus Type Strain PB314.</title>
        <authorList>
            <person name="Albert C."/>
            <person name="Hill J."/>
            <person name="Boren L."/>
            <person name="Scholz-Ng S."/>
            <person name="Fatema N."/>
            <person name="Grosso R."/>
            <person name="Soboslay E."/>
            <person name="Tuohy J."/>
        </authorList>
    </citation>
    <scope>NUCLEOTIDE SEQUENCE [LARGE SCALE GENOMIC DNA]</scope>
    <source>
        <strain evidence="1 2">PB-314</strain>
    </source>
</reference>
<organism evidence="1 2">
    <name type="scientific">Deinococcus aquaticus</name>
    <dbReference type="NCBI Taxonomy" id="328692"/>
    <lineage>
        <taxon>Bacteria</taxon>
        <taxon>Thermotogati</taxon>
        <taxon>Deinococcota</taxon>
        <taxon>Deinococci</taxon>
        <taxon>Deinococcales</taxon>
        <taxon>Deinococcaceae</taxon>
        <taxon>Deinococcus</taxon>
    </lineage>
</organism>
<dbReference type="EMBL" id="CP115165">
    <property type="protein sequence ID" value="WDA57964.1"/>
    <property type="molecule type" value="Genomic_DNA"/>
</dbReference>
<dbReference type="RefSeq" id="WP_273987888.1">
    <property type="nucleotide sequence ID" value="NZ_BAABQT010000003.1"/>
</dbReference>
<name>A0ABY7UYG9_9DEIO</name>
<protein>
    <recommendedName>
        <fullName evidence="3">Transposase</fullName>
    </recommendedName>
</protein>
<proteinExistence type="predicted"/>
<sequence length="40" mass="4374">MLIPLEETYRNLAALLLVTWAILDSIRGGVPAGRQHPNSS</sequence>